<evidence type="ECO:0000313" key="1">
    <source>
        <dbReference type="EMBL" id="UYO63428.1"/>
    </source>
</evidence>
<gene>
    <name evidence="1" type="ORF">LNN31_03005</name>
</gene>
<dbReference type="RefSeq" id="WP_228879105.1">
    <property type="nucleotide sequence ID" value="NZ_CABIIK010000010.1"/>
</dbReference>
<organism evidence="1 2">
    <name type="scientific">Acetobacterium wieringae</name>
    <dbReference type="NCBI Taxonomy" id="52694"/>
    <lineage>
        <taxon>Bacteria</taxon>
        <taxon>Bacillati</taxon>
        <taxon>Bacillota</taxon>
        <taxon>Clostridia</taxon>
        <taxon>Eubacteriales</taxon>
        <taxon>Eubacteriaceae</taxon>
        <taxon>Acetobacterium</taxon>
    </lineage>
</organism>
<evidence type="ECO:0000313" key="2">
    <source>
        <dbReference type="Proteomes" id="UP001163550"/>
    </source>
</evidence>
<evidence type="ECO:0008006" key="3">
    <source>
        <dbReference type="Google" id="ProtNLM"/>
    </source>
</evidence>
<dbReference type="Proteomes" id="UP001163550">
    <property type="component" value="Chromosome"/>
</dbReference>
<dbReference type="EMBL" id="CP087994">
    <property type="protein sequence ID" value="UYO63428.1"/>
    <property type="molecule type" value="Genomic_DNA"/>
</dbReference>
<sequence>MNQQEHIQKIRKQAQADARNNNINETLWEFEFLHGKLNDMLCGSSVDVNYDKLDRLTAELLKVVELKKIASILAEKE</sequence>
<name>A0ABY6HFW4_9FIRM</name>
<protein>
    <recommendedName>
        <fullName evidence="3">Phage protein</fullName>
    </recommendedName>
</protein>
<accession>A0ABY6HFW4</accession>
<proteinExistence type="predicted"/>
<reference evidence="1" key="1">
    <citation type="submission" date="2021-11" db="EMBL/GenBank/DDBJ databases">
        <title>Isoprene-degrading acetogen.</title>
        <authorList>
            <person name="Yang Y."/>
            <person name="Jin H."/>
            <person name="Yan J."/>
        </authorList>
    </citation>
    <scope>NUCLEOTIDE SEQUENCE</scope>
    <source>
        <strain evidence="1">Berkeley</strain>
    </source>
</reference>
<keyword evidence="2" id="KW-1185">Reference proteome</keyword>